<evidence type="ECO:0000313" key="3">
    <source>
        <dbReference type="Proteomes" id="UP001500729"/>
    </source>
</evidence>
<evidence type="ECO:0000313" key="2">
    <source>
        <dbReference type="EMBL" id="GAA0522352.1"/>
    </source>
</evidence>
<dbReference type="Proteomes" id="UP001500729">
    <property type="component" value="Unassembled WGS sequence"/>
</dbReference>
<dbReference type="Pfam" id="PF19372">
    <property type="entry name" value="DUF5947"/>
    <property type="match status" value="1"/>
</dbReference>
<organism evidence="2 3">
    <name type="scientific">Saccharopolyspora erythraea</name>
    <name type="common">Streptomyces erythraeus</name>
    <dbReference type="NCBI Taxonomy" id="1836"/>
    <lineage>
        <taxon>Bacteria</taxon>
        <taxon>Bacillati</taxon>
        <taxon>Actinomycetota</taxon>
        <taxon>Actinomycetes</taxon>
        <taxon>Pseudonocardiales</taxon>
        <taxon>Pseudonocardiaceae</taxon>
        <taxon>Saccharopolyspora</taxon>
    </lineage>
</organism>
<dbReference type="EMBL" id="BAAAGS010000011">
    <property type="protein sequence ID" value="GAA0522352.1"/>
    <property type="molecule type" value="Genomic_DNA"/>
</dbReference>
<evidence type="ECO:0000256" key="1">
    <source>
        <dbReference type="SAM" id="MobiDB-lite"/>
    </source>
</evidence>
<accession>A0ABN1CNX4</accession>
<reference evidence="2 3" key="1">
    <citation type="journal article" date="2019" name="Int. J. Syst. Evol. Microbiol.">
        <title>The Global Catalogue of Microorganisms (GCM) 10K type strain sequencing project: providing services to taxonomists for standard genome sequencing and annotation.</title>
        <authorList>
            <consortium name="The Broad Institute Genomics Platform"/>
            <consortium name="The Broad Institute Genome Sequencing Center for Infectious Disease"/>
            <person name="Wu L."/>
            <person name="Ma J."/>
        </authorList>
    </citation>
    <scope>NUCLEOTIDE SEQUENCE [LARGE SCALE GENOMIC DNA]</scope>
    <source>
        <strain evidence="2 3">JCM 10303</strain>
    </source>
</reference>
<name>A0ABN1CNX4_SACER</name>
<comment type="caution">
    <text evidence="2">The sequence shown here is derived from an EMBL/GenBank/DDBJ whole genome shotgun (WGS) entry which is preliminary data.</text>
</comment>
<keyword evidence="3" id="KW-1185">Reference proteome</keyword>
<protein>
    <submittedName>
        <fullName evidence="2">DUF5947 family protein</fullName>
    </submittedName>
</protein>
<sequence>MTRSFAGSPLRRMARGQPTAGEAAPEERCDLCSEPLPGGHRHLVDLETGEISCACQPCGVLFDHRAAGGGHYRLIRTRPRPLEDFRLDDLGWAALGIPVDLAFFVRGGESDRVTGYYPSPMGTMRSELEFGTWQQLVEDNPVLGGLEPDVEALLANRVGGAREYWLLPLDECYRLVAVLRTRWQGFNGGDEVWEHVRRFFAELSPDAGRRAGTSGGEE</sequence>
<dbReference type="RefSeq" id="WP_009945365.1">
    <property type="nucleotide sequence ID" value="NZ_BAAAGS010000011.1"/>
</dbReference>
<gene>
    <name evidence="2" type="ORF">GCM10009533_21910</name>
</gene>
<dbReference type="InterPro" id="IPR045991">
    <property type="entry name" value="DUF5947"/>
</dbReference>
<feature type="region of interest" description="Disordered" evidence="1">
    <location>
        <begin position="1"/>
        <end position="26"/>
    </location>
</feature>
<proteinExistence type="predicted"/>